<dbReference type="SMART" id="SM00863">
    <property type="entry name" value="tRNA_SAD"/>
    <property type="match status" value="1"/>
</dbReference>
<evidence type="ECO:0000313" key="12">
    <source>
        <dbReference type="Proteomes" id="UP000034889"/>
    </source>
</evidence>
<dbReference type="GO" id="GO:0004813">
    <property type="term" value="F:alanine-tRNA ligase activity"/>
    <property type="evidence" value="ECO:0007669"/>
    <property type="project" value="UniProtKB-EC"/>
</dbReference>
<dbReference type="SUPFAM" id="SSF101353">
    <property type="entry name" value="Putative anticodon-binding domain of alanyl-tRNA synthetase (AlaRS)"/>
    <property type="match status" value="1"/>
</dbReference>
<dbReference type="PATRIC" id="fig|1618657.3.peg.127"/>
<dbReference type="Gene3D" id="3.30.980.10">
    <property type="entry name" value="Threonyl-trna Synthetase, Chain A, domain 2"/>
    <property type="match status" value="1"/>
</dbReference>
<keyword evidence="3" id="KW-0820">tRNA-binding</keyword>
<dbReference type="Proteomes" id="UP000034889">
    <property type="component" value="Unassembled WGS sequence"/>
</dbReference>
<dbReference type="Pfam" id="PF07973">
    <property type="entry name" value="tRNA_SAD"/>
    <property type="match status" value="1"/>
</dbReference>
<keyword evidence="9" id="KW-0030">Aminoacyl-tRNA synthetase</keyword>
<name>A0A0G1K5E1_9BACT</name>
<dbReference type="EMBL" id="LCJM01000009">
    <property type="protein sequence ID" value="KKT78951.1"/>
    <property type="molecule type" value="Genomic_DNA"/>
</dbReference>
<evidence type="ECO:0000256" key="2">
    <source>
        <dbReference type="ARBA" id="ARBA00013168"/>
    </source>
</evidence>
<dbReference type="InterPro" id="IPR018163">
    <property type="entry name" value="Thr/Ala-tRNA-synth_IIc_edit"/>
</dbReference>
<dbReference type="PRINTS" id="PR00980">
    <property type="entry name" value="TRNASYNTHALA"/>
</dbReference>
<evidence type="ECO:0000256" key="1">
    <source>
        <dbReference type="ARBA" id="ARBA00008226"/>
    </source>
</evidence>
<dbReference type="SUPFAM" id="SSF55681">
    <property type="entry name" value="Class II aaRS and biotin synthetases"/>
    <property type="match status" value="1"/>
</dbReference>
<dbReference type="InterPro" id="IPR018162">
    <property type="entry name" value="Ala-tRNA-ligase_IIc_anticod-bd"/>
</dbReference>
<dbReference type="InterPro" id="IPR002318">
    <property type="entry name" value="Ala-tRNA-lgiase_IIc"/>
</dbReference>
<dbReference type="SUPFAM" id="SSF55186">
    <property type="entry name" value="ThrRS/AlaRS common domain"/>
    <property type="match status" value="1"/>
</dbReference>
<keyword evidence="7" id="KW-0694">RNA-binding</keyword>
<dbReference type="Gene3D" id="3.30.54.20">
    <property type="match status" value="1"/>
</dbReference>
<evidence type="ECO:0000256" key="5">
    <source>
        <dbReference type="ARBA" id="ARBA00022741"/>
    </source>
</evidence>
<dbReference type="InterPro" id="IPR050058">
    <property type="entry name" value="Ala-tRNA_ligase"/>
</dbReference>
<dbReference type="PANTHER" id="PTHR11777:SF9">
    <property type="entry name" value="ALANINE--TRNA LIGASE, CYTOPLASMIC"/>
    <property type="match status" value="1"/>
</dbReference>
<dbReference type="GO" id="GO:0002161">
    <property type="term" value="F:aminoacyl-tRNA deacylase activity"/>
    <property type="evidence" value="ECO:0007669"/>
    <property type="project" value="TreeGrafter"/>
</dbReference>
<accession>A0A0G1K5E1</accession>
<keyword evidence="5" id="KW-0547">Nucleotide-binding</keyword>
<dbReference type="GO" id="GO:0000049">
    <property type="term" value="F:tRNA binding"/>
    <property type="evidence" value="ECO:0007669"/>
    <property type="project" value="UniProtKB-KW"/>
</dbReference>
<organism evidence="11 12">
    <name type="scientific">Candidatus Giovannonibacteria bacterium GW2011_GWC2_44_8</name>
    <dbReference type="NCBI Taxonomy" id="1618657"/>
    <lineage>
        <taxon>Bacteria</taxon>
        <taxon>Candidatus Giovannoniibacteriota</taxon>
    </lineage>
</organism>
<dbReference type="AlphaFoldDB" id="A0A0G1K5E1"/>
<reference evidence="11 12" key="1">
    <citation type="journal article" date="2015" name="Nature">
        <title>rRNA introns, odd ribosomes, and small enigmatic genomes across a large radiation of phyla.</title>
        <authorList>
            <person name="Brown C.T."/>
            <person name="Hug L.A."/>
            <person name="Thomas B.C."/>
            <person name="Sharon I."/>
            <person name="Castelle C.J."/>
            <person name="Singh A."/>
            <person name="Wilkins M.J."/>
            <person name="Williams K.H."/>
            <person name="Banfield J.F."/>
        </authorList>
    </citation>
    <scope>NUCLEOTIDE SEQUENCE [LARGE SCALE GENOMIC DNA]</scope>
</reference>
<sequence>MSSNELRKKFLKFFESKGHAVVPSSSLLPDDPSVLLTTAGMQQFKKYYTGEADPVKDFGSKNTTSIQKSFRTSDIDEVGDERHLTFFEMLGNFSFGGYFKSEAILYGKEFLDSIGLEIGYVTVFAGDKNIPFDEESFKIWEEAGARDIRRLGREDNFWGPTGGEGPCGPTTEIYINGIEVWHIVFNEYFQKADGTLGKLKTPGVDTGMGLERLAMVSQKKENIFETDLFEPILDILPGTLSERQRRIISDHLRASAFLLSDGVEPSNKEAGYVLRRLLRRSFVYEHINVLSPQIFESIMLEIIKNYENFYRDLKERRDGIIDSYWKEREKFSKTLAKGIRELEKSENIDGKKAFRIYETFGLPYEIIKEFSGAKSNALTRGGFEEEFKKHQEKSRAGAEGKFGGHGLILNTGELKAKDEHELSKVTRLHTATHLLQAALRKVLGEDVRQMGSDITAERTRFDFSFPRKLTHEEIKKVENLVNGAVAGKLEVKMEEMDIESAKKSGALYFFKEKYPSRVKVYSVGSPAGEFSKELCGGPHVKNTEEIGKFVIVKEEASASGVRRIRGKIIP</sequence>
<dbReference type="EC" id="6.1.1.7" evidence="2"/>
<keyword evidence="8" id="KW-0648">Protein biosynthesis</keyword>
<dbReference type="GO" id="GO:0006419">
    <property type="term" value="P:alanyl-tRNA aminoacylation"/>
    <property type="evidence" value="ECO:0007669"/>
    <property type="project" value="InterPro"/>
</dbReference>
<evidence type="ECO:0000256" key="8">
    <source>
        <dbReference type="ARBA" id="ARBA00022917"/>
    </source>
</evidence>
<proteinExistence type="inferred from homology"/>
<evidence type="ECO:0000256" key="9">
    <source>
        <dbReference type="ARBA" id="ARBA00023146"/>
    </source>
</evidence>
<protein>
    <recommendedName>
        <fullName evidence="2">alanine--tRNA ligase</fullName>
        <ecNumber evidence="2">6.1.1.7</ecNumber>
    </recommendedName>
</protein>
<comment type="similarity">
    <text evidence="1">Belongs to the class-II aminoacyl-tRNA synthetase family.</text>
</comment>
<dbReference type="GO" id="GO:0005829">
    <property type="term" value="C:cytosol"/>
    <property type="evidence" value="ECO:0007669"/>
    <property type="project" value="TreeGrafter"/>
</dbReference>
<keyword evidence="6" id="KW-0067">ATP-binding</keyword>
<dbReference type="NCBIfam" id="NF002436">
    <property type="entry name" value="PRK01584.1"/>
    <property type="match status" value="1"/>
</dbReference>
<evidence type="ECO:0000256" key="6">
    <source>
        <dbReference type="ARBA" id="ARBA00022840"/>
    </source>
</evidence>
<dbReference type="Pfam" id="PF01411">
    <property type="entry name" value="tRNA-synt_2c"/>
    <property type="match status" value="1"/>
</dbReference>
<dbReference type="PANTHER" id="PTHR11777">
    <property type="entry name" value="ALANYL-TRNA SYNTHETASE"/>
    <property type="match status" value="1"/>
</dbReference>
<evidence type="ECO:0000256" key="3">
    <source>
        <dbReference type="ARBA" id="ARBA00022555"/>
    </source>
</evidence>
<comment type="caution">
    <text evidence="11">The sequence shown here is derived from an EMBL/GenBank/DDBJ whole genome shotgun (WGS) entry which is preliminary data.</text>
</comment>
<evidence type="ECO:0000313" key="11">
    <source>
        <dbReference type="EMBL" id="KKT78951.1"/>
    </source>
</evidence>
<dbReference type="InterPro" id="IPR045864">
    <property type="entry name" value="aa-tRNA-synth_II/BPL/LPL"/>
</dbReference>
<dbReference type="Gene3D" id="3.30.930.10">
    <property type="entry name" value="Bira Bifunctional Protein, Domain 2"/>
    <property type="match status" value="1"/>
</dbReference>
<evidence type="ECO:0000256" key="7">
    <source>
        <dbReference type="ARBA" id="ARBA00022884"/>
    </source>
</evidence>
<dbReference type="InterPro" id="IPR018165">
    <property type="entry name" value="Ala-tRNA-synth_IIc_core"/>
</dbReference>
<dbReference type="PROSITE" id="PS50860">
    <property type="entry name" value="AA_TRNA_LIGASE_II_ALA"/>
    <property type="match status" value="1"/>
</dbReference>
<dbReference type="GO" id="GO:0005524">
    <property type="term" value="F:ATP binding"/>
    <property type="evidence" value="ECO:0007669"/>
    <property type="project" value="UniProtKB-KW"/>
</dbReference>
<dbReference type="CDD" id="cd00673">
    <property type="entry name" value="AlaRS_core"/>
    <property type="match status" value="1"/>
</dbReference>
<keyword evidence="4 11" id="KW-0436">Ligase</keyword>
<evidence type="ECO:0000259" key="10">
    <source>
        <dbReference type="PROSITE" id="PS50860"/>
    </source>
</evidence>
<feature type="domain" description="Alanyl-transfer RNA synthetases family profile" evidence="10">
    <location>
        <begin position="1"/>
        <end position="564"/>
    </location>
</feature>
<dbReference type="FunFam" id="3.30.980.10:FF:000004">
    <property type="entry name" value="Alanine--tRNA ligase, cytoplasmic"/>
    <property type="match status" value="1"/>
</dbReference>
<dbReference type="InterPro" id="IPR012947">
    <property type="entry name" value="tRNA_SAD"/>
</dbReference>
<evidence type="ECO:0000256" key="4">
    <source>
        <dbReference type="ARBA" id="ARBA00022598"/>
    </source>
</evidence>
<gene>
    <name evidence="11" type="ORF">UW74_C0009G0011</name>
</gene>
<dbReference type="InterPro" id="IPR018164">
    <property type="entry name" value="Ala-tRNA-synth_IIc_N"/>
</dbReference>